<dbReference type="Proteomes" id="UP000219338">
    <property type="component" value="Unassembled WGS sequence"/>
</dbReference>
<dbReference type="AlphaFoldDB" id="A0A284RVF4"/>
<evidence type="ECO:0000313" key="1">
    <source>
        <dbReference type="EMBL" id="SJL12743.1"/>
    </source>
</evidence>
<keyword evidence="2" id="KW-1185">Reference proteome</keyword>
<evidence type="ECO:0008006" key="3">
    <source>
        <dbReference type="Google" id="ProtNLM"/>
    </source>
</evidence>
<organism evidence="1 2">
    <name type="scientific">Armillaria ostoyae</name>
    <name type="common">Armillaria root rot fungus</name>
    <dbReference type="NCBI Taxonomy" id="47428"/>
    <lineage>
        <taxon>Eukaryota</taxon>
        <taxon>Fungi</taxon>
        <taxon>Dikarya</taxon>
        <taxon>Basidiomycota</taxon>
        <taxon>Agaricomycotina</taxon>
        <taxon>Agaricomycetes</taxon>
        <taxon>Agaricomycetidae</taxon>
        <taxon>Agaricales</taxon>
        <taxon>Marasmiineae</taxon>
        <taxon>Physalacriaceae</taxon>
        <taxon>Armillaria</taxon>
    </lineage>
</organism>
<proteinExistence type="predicted"/>
<sequence>MFDILVADGKCDVLAWCDLFASAPDIPRHVRHVMLAPEGMTPGDPVVAEDFLRRFHRVLSLALLSFELDYNVLALSLLHTIRSLILHNCLLDNVLPDLKYAFPSLTVLHIVDFVAGNLRSHIAAQQAEDSLRPAMTYLFVETRDTETIDMCLDCLGRDEWFKGVRNMEVQGSDLVLDHFCSRLPTFGHRLDNLLLFHINYMIPAPVLYNFSCATSLVHLYIDGLQSGAENLRDTILGLPPLQSLQRLKIIYGTDVRLNELSLQYWNDIMCYLKDKRFPNLRSMFITVYWSYRRAKPHATDFQERVPGSFPTYNKNLKVWILHRRGN</sequence>
<gene>
    <name evidence="1" type="ORF">ARMOST_16174</name>
</gene>
<dbReference type="STRING" id="47428.A0A284RVF4"/>
<accession>A0A284RVF4</accession>
<dbReference type="OMA" id="NANAKLH"/>
<reference evidence="2" key="1">
    <citation type="journal article" date="2017" name="Nat. Ecol. Evol.">
        <title>Genome expansion and lineage-specific genetic innovations in the forest pathogenic fungi Armillaria.</title>
        <authorList>
            <person name="Sipos G."/>
            <person name="Prasanna A.N."/>
            <person name="Walter M.C."/>
            <person name="O'Connor E."/>
            <person name="Balint B."/>
            <person name="Krizsan K."/>
            <person name="Kiss B."/>
            <person name="Hess J."/>
            <person name="Varga T."/>
            <person name="Slot J."/>
            <person name="Riley R."/>
            <person name="Boka B."/>
            <person name="Rigling D."/>
            <person name="Barry K."/>
            <person name="Lee J."/>
            <person name="Mihaltcheva S."/>
            <person name="LaButti K."/>
            <person name="Lipzen A."/>
            <person name="Waldron R."/>
            <person name="Moloney N.M."/>
            <person name="Sperisen C."/>
            <person name="Kredics L."/>
            <person name="Vagvoelgyi C."/>
            <person name="Patrignani A."/>
            <person name="Fitzpatrick D."/>
            <person name="Nagy I."/>
            <person name="Doyle S."/>
            <person name="Anderson J.B."/>
            <person name="Grigoriev I.V."/>
            <person name="Gueldener U."/>
            <person name="Muensterkoetter M."/>
            <person name="Nagy L.G."/>
        </authorList>
    </citation>
    <scope>NUCLEOTIDE SEQUENCE [LARGE SCALE GENOMIC DNA]</scope>
    <source>
        <strain evidence="2">C18/9</strain>
    </source>
</reference>
<dbReference type="OrthoDB" id="2989941at2759"/>
<protein>
    <recommendedName>
        <fullName evidence="3">F-box domain-containing protein</fullName>
    </recommendedName>
</protein>
<name>A0A284RVF4_ARMOS</name>
<evidence type="ECO:0000313" key="2">
    <source>
        <dbReference type="Proteomes" id="UP000219338"/>
    </source>
</evidence>
<dbReference type="EMBL" id="FUEG01000018">
    <property type="protein sequence ID" value="SJL12743.1"/>
    <property type="molecule type" value="Genomic_DNA"/>
</dbReference>